<dbReference type="CDD" id="cd18808">
    <property type="entry name" value="SF1_C_Upf1"/>
    <property type="match status" value="1"/>
</dbReference>
<comment type="similarity">
    <text evidence="1">Belongs to the DNA2/NAM7 helicase family.</text>
</comment>
<feature type="region of interest" description="Disordered" evidence="6">
    <location>
        <begin position="257"/>
        <end position="289"/>
    </location>
</feature>
<name>A0A5J4YLK7_PORPP</name>
<dbReference type="InterPro" id="IPR041677">
    <property type="entry name" value="DNA2/NAM7_AAA_11"/>
</dbReference>
<evidence type="ECO:0000259" key="7">
    <source>
        <dbReference type="Pfam" id="PF13086"/>
    </source>
</evidence>
<evidence type="ECO:0000313" key="11">
    <source>
        <dbReference type="Proteomes" id="UP000324585"/>
    </source>
</evidence>
<sequence length="1643" mass="180397">MEVQAGISALFVTRAASRTLHTHSVVQNGPRWRGAACRARRKACFCARPKRCVARIGSQCGYAWHFSNAHGTVPARALHGDHAPSDENGGNTLLEKGQQPTTRPSRVWSPYALVNHYRSPFITYMDEIAERAPDALAAHFDGAQRDAPDRMARCLADAGNAHERRVLELFAALRIPVLTVPFRKPDDPLYDRYAYTRKLLGKRTKDSPPPPPVIHQAALTDGTFRGVADFLLRADLAWDEILSESALARCGVSLLPNAGSHSQPSRPETAKVQTGRTESDQVHGQSVNEQDESTVNLAWLPSGGVQEQPAYLVCEVKLAHLARPEYVIQAASYARMLSEMSGSPYAGALFLWLGATRMPTKIHIEQCKHFVEYVRRDFERFVRLIRSHSADSLEALGPAHFVDTSALTPRSLAPWSAAASAYLSKHNNLLLVSGMTKRHASMLRNMNICSIEELATLTNGAGQQSEALRSLSRAKSVFAVRTFPRLQSQARLQWETQRLRETSDGGPKARALYEFAPQLEKLELQHLPLPHALDLFFDMESDPLFADSLGSGLEYLFGAVTRTDEGEFLEWWAHSREEEEAAFSAFVRFVHARWLASGKQARVYHYGNYEQAALRRLSERYSGGTQLTDEQRMLEDLLDGSSGAFVDIYKLVRNSLLIGEPSYSIKYIERLCGVARESDVQDAASSVAIYHQWRCSNDAVGSGVEKWNNNHPLLREIAIYNEQDCDSLLQVTDWLVRRQSELLNEIDQVRRQTAFEASLVGEEGKENDAQVSNCLTPSNGVHASNVDAETDVETIPDDEGSEVPEKELERWACGQRRLEKEQDSLVIAECRELERRLRDGSCQIALNFEHAYDPAGGVFEKSHSAHVRDVFAGLLGYYIRELSPARTQFYQRAEQCVIDPEALVNDPEVIIDPLCIAFPPEKRKDDKRDGESQVLSGASSISPALLRAALAKRQTSDASAEKRGVAKKLFVLVQFDATQAHEKVSREGESIGVVIPTPAVPLEPLSSEDDQENRRPRLMTMVYGSVVGADADMGQMCIMLDRSKEVNVDDVSNVTQMVGILSSSGINFCPRVMRAALKRLAEAACGCAASESDPNETGHDSERAVQDLNLSRTALRYLARQPVQEDTPPSAQTIERIRSMRDSVFVIQGPPGSGKTHLSARIIADLVLHGRKKVAISSNSHEAIDNLLIQVAAVLAEKVEATVSGGRGADATASQSVSVPSVVKLGGTERKVKELKPLGVTYFPSFKKMKDKLGAPTTRGQATEEASAKTAAFSSGVVGATCYQFASEELTCAFDYLFVDEAGQMSLPNFLSMLACAPNAVLVGDQQQLPMPVQGAHPREVAASCLTYLVGEDCAKVPAKHGVFLDRTFRLSPPLCELISSTMYNGFLKSDPETTQNALCSRDTHHQAPVDEVNAQKARLLQAAQMSGVYFITPQYGRQGVLTGPDSQEHAHFEQSMSDQWSSVEVALVQRVYAELLARHYTSRRTRGVRVPTTADDILVVAPYNMQVSKLKLALGPDARVGTVDKFQGQQAPFVIVSMCGTAGGSSNGVAGATGIEDSSSERAPGSVFPWMVDGSDTAQPNTVSKRSAMFVLDPNRLNVALSRAECLAVVVADPSLARTRSSSLNDVKALNLFCKVLQYSRQ</sequence>
<dbReference type="Pfam" id="PF13482">
    <property type="entry name" value="RNase_H_2"/>
    <property type="match status" value="1"/>
</dbReference>
<dbReference type="OrthoDB" id="6513042at2759"/>
<evidence type="ECO:0000313" key="10">
    <source>
        <dbReference type="EMBL" id="KAA8491523.1"/>
    </source>
</evidence>
<organism evidence="10 11">
    <name type="scientific">Porphyridium purpureum</name>
    <name type="common">Red alga</name>
    <name type="synonym">Porphyridium cruentum</name>
    <dbReference type="NCBI Taxonomy" id="35688"/>
    <lineage>
        <taxon>Eukaryota</taxon>
        <taxon>Rhodophyta</taxon>
        <taxon>Bangiophyceae</taxon>
        <taxon>Porphyridiales</taxon>
        <taxon>Porphyridiaceae</taxon>
        <taxon>Porphyridium</taxon>
    </lineage>
</organism>
<dbReference type="InterPro" id="IPR047187">
    <property type="entry name" value="SF1_C_Upf1"/>
</dbReference>
<dbReference type="OMA" id="VYHYAAY"/>
<dbReference type="PANTHER" id="PTHR43788">
    <property type="entry name" value="DNA2/NAM7 HELICASE FAMILY MEMBER"/>
    <property type="match status" value="1"/>
</dbReference>
<proteinExistence type="inferred from homology"/>
<dbReference type="SUPFAM" id="SSF53098">
    <property type="entry name" value="Ribonuclease H-like"/>
    <property type="match status" value="1"/>
</dbReference>
<dbReference type="InterPro" id="IPR050534">
    <property type="entry name" value="Coronavir_polyprotein_1ab"/>
</dbReference>
<feature type="compositionally biased region" description="Polar residues" evidence="6">
    <location>
        <begin position="259"/>
        <end position="289"/>
    </location>
</feature>
<keyword evidence="11" id="KW-1185">Reference proteome</keyword>
<dbReference type="Pfam" id="PF13087">
    <property type="entry name" value="AAA_12"/>
    <property type="match status" value="1"/>
</dbReference>
<feature type="region of interest" description="Disordered" evidence="6">
    <location>
        <begin position="77"/>
        <end position="105"/>
    </location>
</feature>
<reference evidence="11" key="1">
    <citation type="journal article" date="2019" name="Nat. Commun.">
        <title>Expansion of phycobilisome linker gene families in mesophilic red algae.</title>
        <authorList>
            <person name="Lee J."/>
            <person name="Kim D."/>
            <person name="Bhattacharya D."/>
            <person name="Yoon H.S."/>
        </authorList>
    </citation>
    <scope>NUCLEOTIDE SEQUENCE [LARGE SCALE GENOMIC DNA]</scope>
    <source>
        <strain evidence="11">CCMP 1328</strain>
    </source>
</reference>
<keyword evidence="2" id="KW-0547">Nucleotide-binding</keyword>
<feature type="domain" description="DNA2/NAM7 helicase-like C-terminal" evidence="8">
    <location>
        <begin position="1360"/>
        <end position="1614"/>
    </location>
</feature>
<dbReference type="GO" id="GO:0016787">
    <property type="term" value="F:hydrolase activity"/>
    <property type="evidence" value="ECO:0007669"/>
    <property type="project" value="UniProtKB-KW"/>
</dbReference>
<dbReference type="SUPFAM" id="SSF52540">
    <property type="entry name" value="P-loop containing nucleoside triphosphate hydrolases"/>
    <property type="match status" value="1"/>
</dbReference>
<keyword evidence="3" id="KW-0378">Hydrolase</keyword>
<evidence type="ECO:0000256" key="1">
    <source>
        <dbReference type="ARBA" id="ARBA00007913"/>
    </source>
</evidence>
<keyword evidence="4" id="KW-0347">Helicase</keyword>
<dbReference type="InterPro" id="IPR041679">
    <property type="entry name" value="DNA2/NAM7-like_C"/>
</dbReference>
<evidence type="ECO:0000256" key="6">
    <source>
        <dbReference type="SAM" id="MobiDB-lite"/>
    </source>
</evidence>
<evidence type="ECO:0000259" key="9">
    <source>
        <dbReference type="Pfam" id="PF13482"/>
    </source>
</evidence>
<protein>
    <submittedName>
        <fullName evidence="10">DNA polymerase alpha-associated DNA helicase A</fullName>
    </submittedName>
</protein>
<dbReference type="Proteomes" id="UP000324585">
    <property type="component" value="Unassembled WGS sequence"/>
</dbReference>
<evidence type="ECO:0000256" key="5">
    <source>
        <dbReference type="ARBA" id="ARBA00022840"/>
    </source>
</evidence>
<evidence type="ECO:0000256" key="4">
    <source>
        <dbReference type="ARBA" id="ARBA00022806"/>
    </source>
</evidence>
<dbReference type="EMBL" id="VRMN01000013">
    <property type="protein sequence ID" value="KAA8491523.1"/>
    <property type="molecule type" value="Genomic_DNA"/>
</dbReference>
<comment type="caution">
    <text evidence="10">The sequence shown here is derived from an EMBL/GenBank/DDBJ whole genome shotgun (WGS) entry which is preliminary data.</text>
</comment>
<dbReference type="NCBIfam" id="TIGR03491">
    <property type="entry name" value="TM0106 family RecB-like putative nuclease"/>
    <property type="match status" value="1"/>
</dbReference>
<dbReference type="Pfam" id="PF13086">
    <property type="entry name" value="AAA_11"/>
    <property type="match status" value="2"/>
</dbReference>
<feature type="domain" description="YprB ribonuclease H-like" evidence="9">
    <location>
        <begin position="535"/>
        <end position="736"/>
    </location>
</feature>
<dbReference type="InterPro" id="IPR012337">
    <property type="entry name" value="RNaseH-like_sf"/>
</dbReference>
<dbReference type="InterPro" id="IPR038720">
    <property type="entry name" value="YprB_RNase_H-like_dom"/>
</dbReference>
<dbReference type="Gene3D" id="3.40.50.300">
    <property type="entry name" value="P-loop containing nucleotide triphosphate hydrolases"/>
    <property type="match status" value="2"/>
</dbReference>
<evidence type="ECO:0000259" key="8">
    <source>
        <dbReference type="Pfam" id="PF13087"/>
    </source>
</evidence>
<evidence type="ECO:0000256" key="3">
    <source>
        <dbReference type="ARBA" id="ARBA00022801"/>
    </source>
</evidence>
<gene>
    <name evidence="10" type="ORF">FVE85_2538</name>
</gene>
<dbReference type="CDD" id="cd17934">
    <property type="entry name" value="DEXXQc_Upf1-like"/>
    <property type="match status" value="1"/>
</dbReference>
<dbReference type="InterPro" id="IPR019993">
    <property type="entry name" value="RecB_nuclease_TM0106_put"/>
</dbReference>
<keyword evidence="5" id="KW-0067">ATP-binding</keyword>
<feature type="domain" description="DNA2/NAM7 helicase helicase" evidence="7">
    <location>
        <begin position="1244"/>
        <end position="1330"/>
    </location>
</feature>
<dbReference type="GO" id="GO:0005524">
    <property type="term" value="F:ATP binding"/>
    <property type="evidence" value="ECO:0007669"/>
    <property type="project" value="UniProtKB-KW"/>
</dbReference>
<dbReference type="PANTHER" id="PTHR43788:SF8">
    <property type="entry name" value="DNA-BINDING PROTEIN SMUBP-2"/>
    <property type="match status" value="1"/>
</dbReference>
<dbReference type="GO" id="GO:0043139">
    <property type="term" value="F:5'-3' DNA helicase activity"/>
    <property type="evidence" value="ECO:0007669"/>
    <property type="project" value="TreeGrafter"/>
</dbReference>
<feature type="domain" description="DNA2/NAM7 helicase helicase" evidence="7">
    <location>
        <begin position="1139"/>
        <end position="1195"/>
    </location>
</feature>
<evidence type="ECO:0000256" key="2">
    <source>
        <dbReference type="ARBA" id="ARBA00022741"/>
    </source>
</evidence>
<accession>A0A5J4YLK7</accession>
<dbReference type="InterPro" id="IPR027417">
    <property type="entry name" value="P-loop_NTPase"/>
</dbReference>